<evidence type="ECO:0000313" key="1">
    <source>
        <dbReference type="EMBL" id="KMZ59765.1"/>
    </source>
</evidence>
<sequence>MVIKSTETISGPIIRRWKNKPKYVEAQAQNT</sequence>
<dbReference type="AlphaFoldDB" id="A0A0K9NUY0"/>
<gene>
    <name evidence="1" type="ORF">ZOSMA_65G00990</name>
</gene>
<dbReference type="EMBL" id="LFYR01001739">
    <property type="protein sequence ID" value="KMZ59765.1"/>
    <property type="molecule type" value="Genomic_DNA"/>
</dbReference>
<name>A0A0K9NUY0_ZOSMR</name>
<comment type="caution">
    <text evidence="1">The sequence shown here is derived from an EMBL/GenBank/DDBJ whole genome shotgun (WGS) entry which is preliminary data.</text>
</comment>
<evidence type="ECO:0000313" key="2">
    <source>
        <dbReference type="Proteomes" id="UP000036987"/>
    </source>
</evidence>
<protein>
    <submittedName>
        <fullName evidence="1">Uncharacterized protein</fullName>
    </submittedName>
</protein>
<dbReference type="Proteomes" id="UP000036987">
    <property type="component" value="Unassembled WGS sequence"/>
</dbReference>
<accession>A0A0K9NUY0</accession>
<proteinExistence type="predicted"/>
<keyword evidence="2" id="KW-1185">Reference proteome</keyword>
<organism evidence="1 2">
    <name type="scientific">Zostera marina</name>
    <name type="common">Eelgrass</name>
    <dbReference type="NCBI Taxonomy" id="29655"/>
    <lineage>
        <taxon>Eukaryota</taxon>
        <taxon>Viridiplantae</taxon>
        <taxon>Streptophyta</taxon>
        <taxon>Embryophyta</taxon>
        <taxon>Tracheophyta</taxon>
        <taxon>Spermatophyta</taxon>
        <taxon>Magnoliopsida</taxon>
        <taxon>Liliopsida</taxon>
        <taxon>Zosteraceae</taxon>
        <taxon>Zostera</taxon>
    </lineage>
</organism>
<reference evidence="2" key="1">
    <citation type="journal article" date="2016" name="Nature">
        <title>The genome of the seagrass Zostera marina reveals angiosperm adaptation to the sea.</title>
        <authorList>
            <person name="Olsen J.L."/>
            <person name="Rouze P."/>
            <person name="Verhelst B."/>
            <person name="Lin Y.-C."/>
            <person name="Bayer T."/>
            <person name="Collen J."/>
            <person name="Dattolo E."/>
            <person name="De Paoli E."/>
            <person name="Dittami S."/>
            <person name="Maumus F."/>
            <person name="Michel G."/>
            <person name="Kersting A."/>
            <person name="Lauritano C."/>
            <person name="Lohaus R."/>
            <person name="Toepel M."/>
            <person name="Tonon T."/>
            <person name="Vanneste K."/>
            <person name="Amirebrahimi M."/>
            <person name="Brakel J."/>
            <person name="Bostroem C."/>
            <person name="Chovatia M."/>
            <person name="Grimwood J."/>
            <person name="Jenkins J.W."/>
            <person name="Jueterbock A."/>
            <person name="Mraz A."/>
            <person name="Stam W.T."/>
            <person name="Tice H."/>
            <person name="Bornberg-Bauer E."/>
            <person name="Green P.J."/>
            <person name="Pearson G.A."/>
            <person name="Procaccini G."/>
            <person name="Duarte C.M."/>
            <person name="Schmutz J."/>
            <person name="Reusch T.B.H."/>
            <person name="Van de Peer Y."/>
        </authorList>
    </citation>
    <scope>NUCLEOTIDE SEQUENCE [LARGE SCALE GENOMIC DNA]</scope>
    <source>
        <strain evidence="2">cv. Finnish</strain>
    </source>
</reference>